<sequence>MKIGENQTGVNLGAVIYKANTCELKARHPDCHKFRLKPLAFEEEMRILFGSNTATGEGSYAPNSGVMPRTWERPPVVEVDNIDELLDDDATQELVHPTKVQK</sequence>
<comment type="caution">
    <text evidence="1">The sequence shown here is derived from an EMBL/GenBank/DDBJ whole genome shotgun (WGS) entry which is preliminary data.</text>
</comment>
<evidence type="ECO:0000313" key="1">
    <source>
        <dbReference type="EMBL" id="KAI8538058.1"/>
    </source>
</evidence>
<dbReference type="EMBL" id="CM046396">
    <property type="protein sequence ID" value="KAI8538058.1"/>
    <property type="molecule type" value="Genomic_DNA"/>
</dbReference>
<gene>
    <name evidence="1" type="ORF">RHMOL_Rhmol09G0071900</name>
</gene>
<dbReference type="Proteomes" id="UP001062846">
    <property type="component" value="Chromosome 9"/>
</dbReference>
<evidence type="ECO:0000313" key="2">
    <source>
        <dbReference type="Proteomes" id="UP001062846"/>
    </source>
</evidence>
<accession>A0ACC0MCE0</accession>
<reference evidence="1" key="1">
    <citation type="submission" date="2022-02" db="EMBL/GenBank/DDBJ databases">
        <title>Plant Genome Project.</title>
        <authorList>
            <person name="Zhang R.-G."/>
        </authorList>
    </citation>
    <scope>NUCLEOTIDE SEQUENCE</scope>
    <source>
        <strain evidence="1">AT1</strain>
    </source>
</reference>
<organism evidence="1 2">
    <name type="scientific">Rhododendron molle</name>
    <name type="common">Chinese azalea</name>
    <name type="synonym">Azalea mollis</name>
    <dbReference type="NCBI Taxonomy" id="49168"/>
    <lineage>
        <taxon>Eukaryota</taxon>
        <taxon>Viridiplantae</taxon>
        <taxon>Streptophyta</taxon>
        <taxon>Embryophyta</taxon>
        <taxon>Tracheophyta</taxon>
        <taxon>Spermatophyta</taxon>
        <taxon>Magnoliopsida</taxon>
        <taxon>eudicotyledons</taxon>
        <taxon>Gunneridae</taxon>
        <taxon>Pentapetalae</taxon>
        <taxon>asterids</taxon>
        <taxon>Ericales</taxon>
        <taxon>Ericaceae</taxon>
        <taxon>Ericoideae</taxon>
        <taxon>Rhodoreae</taxon>
        <taxon>Rhododendron</taxon>
    </lineage>
</organism>
<proteinExistence type="predicted"/>
<keyword evidence="2" id="KW-1185">Reference proteome</keyword>
<name>A0ACC0MCE0_RHOML</name>
<protein>
    <submittedName>
        <fullName evidence="1">Uncharacterized protein</fullName>
    </submittedName>
</protein>